<feature type="domain" description="DUF2059" evidence="2">
    <location>
        <begin position="89"/>
        <end position="145"/>
    </location>
</feature>
<sequence>MKKLLFIFALCSFISFSAFSDDKAAQDDIDELFEVMQAEKMIDTMYQQFGAMFDNMREQMGVQADEMPIYEKYNEKMINLMRAEMGWVQMKGDLKAIYSQNFTAEEIAELLKFYKSPVGQSFIEKMPVITQESMMLGQQMATNAMSKIQAIAQQLQNELQEHRAKSAD</sequence>
<dbReference type="EMBL" id="JAVRHX010000001">
    <property type="protein sequence ID" value="MDT0593548.1"/>
    <property type="molecule type" value="Genomic_DNA"/>
</dbReference>
<accession>A0ABU2ZLP2</accession>
<comment type="caution">
    <text evidence="3">The sequence shown here is derived from an EMBL/GenBank/DDBJ whole genome shotgun (WGS) entry which is preliminary data.</text>
</comment>
<feature type="signal peptide" evidence="1">
    <location>
        <begin position="1"/>
        <end position="20"/>
    </location>
</feature>
<reference evidence="3 4" key="1">
    <citation type="submission" date="2023-09" db="EMBL/GenBank/DDBJ databases">
        <authorList>
            <person name="Rey-Velasco X."/>
        </authorList>
    </citation>
    <scope>NUCLEOTIDE SEQUENCE [LARGE SCALE GENOMIC DNA]</scope>
    <source>
        <strain evidence="3 4">P117</strain>
    </source>
</reference>
<dbReference type="Pfam" id="PF09832">
    <property type="entry name" value="DUF2059"/>
    <property type="match status" value="1"/>
</dbReference>
<evidence type="ECO:0000313" key="3">
    <source>
        <dbReference type="EMBL" id="MDT0593548.1"/>
    </source>
</evidence>
<protein>
    <submittedName>
        <fullName evidence="3">DUF2059 domain-containing protein</fullName>
    </submittedName>
</protein>
<keyword evidence="1" id="KW-0732">Signal</keyword>
<dbReference type="InterPro" id="IPR018637">
    <property type="entry name" value="DUF2059"/>
</dbReference>
<evidence type="ECO:0000256" key="1">
    <source>
        <dbReference type="SAM" id="SignalP"/>
    </source>
</evidence>
<evidence type="ECO:0000313" key="4">
    <source>
        <dbReference type="Proteomes" id="UP001253545"/>
    </source>
</evidence>
<dbReference type="Proteomes" id="UP001253545">
    <property type="component" value="Unassembled WGS sequence"/>
</dbReference>
<organism evidence="3 4">
    <name type="scientific">Glaciecola petra</name>
    <dbReference type="NCBI Taxonomy" id="3075602"/>
    <lineage>
        <taxon>Bacteria</taxon>
        <taxon>Pseudomonadati</taxon>
        <taxon>Pseudomonadota</taxon>
        <taxon>Gammaproteobacteria</taxon>
        <taxon>Alteromonadales</taxon>
        <taxon>Alteromonadaceae</taxon>
        <taxon>Glaciecola</taxon>
    </lineage>
</organism>
<evidence type="ECO:0000259" key="2">
    <source>
        <dbReference type="Pfam" id="PF09832"/>
    </source>
</evidence>
<feature type="chain" id="PRO_5045843286" evidence="1">
    <location>
        <begin position="21"/>
        <end position="168"/>
    </location>
</feature>
<keyword evidence="4" id="KW-1185">Reference proteome</keyword>
<dbReference type="RefSeq" id="WP_311367057.1">
    <property type="nucleotide sequence ID" value="NZ_JAVRHX010000001.1"/>
</dbReference>
<gene>
    <name evidence="3" type="ORF">RM552_01665</name>
</gene>
<proteinExistence type="predicted"/>
<name>A0ABU2ZLP2_9ALTE</name>